<keyword evidence="1" id="KW-0812">Transmembrane</keyword>
<comment type="caution">
    <text evidence="2">The sequence shown here is derived from an EMBL/GenBank/DDBJ whole genome shotgun (WGS) entry which is preliminary data.</text>
</comment>
<sequence length="74" mass="8425">MVLAIMTLLISILAAIGLVQELKRKNFFAVGFAFVTVTVLGWFSVMTIWKTIFPNTDEALHFIQAVMMTNWNLF</sequence>
<reference evidence="2 3" key="1">
    <citation type="submission" date="2021-06" db="EMBL/GenBank/DDBJ databases">
        <title>Bacillus sp. RD4P76, an endophyte from a halophyte.</title>
        <authorList>
            <person name="Sun J.-Q."/>
        </authorList>
    </citation>
    <scope>NUCLEOTIDE SEQUENCE [LARGE SCALE GENOMIC DNA]</scope>
    <source>
        <strain evidence="2 3">CGMCC 1.15917</strain>
    </source>
</reference>
<proteinExistence type="predicted"/>
<protein>
    <submittedName>
        <fullName evidence="2">DUF2759 domain-containing protein</fullName>
    </submittedName>
</protein>
<dbReference type="InterPro" id="IPR024490">
    <property type="entry name" value="DUF2759"/>
</dbReference>
<keyword evidence="1" id="KW-1133">Transmembrane helix</keyword>
<gene>
    <name evidence="2" type="ORF">KS419_10880</name>
</gene>
<evidence type="ECO:0000256" key="1">
    <source>
        <dbReference type="SAM" id="Phobius"/>
    </source>
</evidence>
<organism evidence="2 3">
    <name type="scientific">Evansella tamaricis</name>
    <dbReference type="NCBI Taxonomy" id="2069301"/>
    <lineage>
        <taxon>Bacteria</taxon>
        <taxon>Bacillati</taxon>
        <taxon>Bacillota</taxon>
        <taxon>Bacilli</taxon>
        <taxon>Bacillales</taxon>
        <taxon>Bacillaceae</taxon>
        <taxon>Evansella</taxon>
    </lineage>
</organism>
<keyword evidence="1" id="KW-0472">Membrane</keyword>
<dbReference type="Pfam" id="PF10958">
    <property type="entry name" value="DUF2759"/>
    <property type="match status" value="1"/>
</dbReference>
<dbReference type="EMBL" id="JAHQCS010000095">
    <property type="protein sequence ID" value="MBU9712246.1"/>
    <property type="molecule type" value="Genomic_DNA"/>
</dbReference>
<feature type="transmembrane region" description="Helical" evidence="1">
    <location>
        <begin position="27"/>
        <end position="49"/>
    </location>
</feature>
<evidence type="ECO:0000313" key="3">
    <source>
        <dbReference type="Proteomes" id="UP000784880"/>
    </source>
</evidence>
<dbReference type="RefSeq" id="WP_217066431.1">
    <property type="nucleotide sequence ID" value="NZ_JAHQCS010000095.1"/>
</dbReference>
<keyword evidence="3" id="KW-1185">Reference proteome</keyword>
<name>A0ABS6JEZ0_9BACI</name>
<evidence type="ECO:0000313" key="2">
    <source>
        <dbReference type="EMBL" id="MBU9712246.1"/>
    </source>
</evidence>
<dbReference type="Proteomes" id="UP000784880">
    <property type="component" value="Unassembled WGS sequence"/>
</dbReference>
<accession>A0ABS6JEZ0</accession>